<proteinExistence type="predicted"/>
<feature type="region of interest" description="Disordered" evidence="1">
    <location>
        <begin position="1"/>
        <end position="45"/>
    </location>
</feature>
<feature type="compositionally biased region" description="Polar residues" evidence="1">
    <location>
        <begin position="1"/>
        <end position="26"/>
    </location>
</feature>
<name>A0A1W1DEM5_9ZZZZ</name>
<accession>A0A1W1DEM5</accession>
<protein>
    <submittedName>
        <fullName evidence="2">Uncharacterized protein</fullName>
    </submittedName>
</protein>
<reference evidence="2" key="1">
    <citation type="submission" date="2016-10" db="EMBL/GenBank/DDBJ databases">
        <authorList>
            <person name="de Groot N.N."/>
        </authorList>
    </citation>
    <scope>NUCLEOTIDE SEQUENCE</scope>
</reference>
<gene>
    <name evidence="2" type="ORF">MNB_SUP05-11-281</name>
</gene>
<sequence length="75" mass="8596">MFEKPMNQNLGTNKFGNRVHVSNNKPPTDVTELTHADPNYVNPRNNVETAMEGVGKDSDRTVRRIYYDRSKVESD</sequence>
<dbReference type="AlphaFoldDB" id="A0A1W1DEM5"/>
<evidence type="ECO:0000256" key="1">
    <source>
        <dbReference type="SAM" id="MobiDB-lite"/>
    </source>
</evidence>
<dbReference type="EMBL" id="FPHS01000279">
    <property type="protein sequence ID" value="SFV79705.1"/>
    <property type="molecule type" value="Genomic_DNA"/>
</dbReference>
<evidence type="ECO:0000313" key="2">
    <source>
        <dbReference type="EMBL" id="SFV79705.1"/>
    </source>
</evidence>
<organism evidence="2">
    <name type="scientific">hydrothermal vent metagenome</name>
    <dbReference type="NCBI Taxonomy" id="652676"/>
    <lineage>
        <taxon>unclassified sequences</taxon>
        <taxon>metagenomes</taxon>
        <taxon>ecological metagenomes</taxon>
    </lineage>
</organism>